<organism evidence="2 3">
    <name type="scientific">Torulaspora globosa</name>
    <dbReference type="NCBI Taxonomy" id="48254"/>
    <lineage>
        <taxon>Eukaryota</taxon>
        <taxon>Fungi</taxon>
        <taxon>Dikarya</taxon>
        <taxon>Ascomycota</taxon>
        <taxon>Saccharomycotina</taxon>
        <taxon>Saccharomycetes</taxon>
        <taxon>Saccharomycetales</taxon>
        <taxon>Saccharomycetaceae</taxon>
        <taxon>Torulaspora</taxon>
    </lineage>
</organism>
<feature type="chain" id="PRO_5028816694" evidence="1">
    <location>
        <begin position="17"/>
        <end position="121"/>
    </location>
</feature>
<reference evidence="2 3" key="1">
    <citation type="submission" date="2020-06" db="EMBL/GenBank/DDBJ databases">
        <title>The yeast mating-type switching endonuclease HO is a domesticated member of an unorthodox homing genetic element family.</title>
        <authorList>
            <person name="Coughlan A.Y."/>
            <person name="Lombardi L."/>
            <person name="Braun-Galleani S."/>
            <person name="Martos A.R."/>
            <person name="Galeote V."/>
            <person name="Bigey F."/>
            <person name="Dequin S."/>
            <person name="Byrne K.P."/>
            <person name="Wolfe K.H."/>
        </authorList>
    </citation>
    <scope>NUCLEOTIDE SEQUENCE [LARGE SCALE GENOMIC DNA]</scope>
    <source>
        <strain evidence="2 3">CBS2947</strain>
    </source>
</reference>
<feature type="signal peptide" evidence="1">
    <location>
        <begin position="1"/>
        <end position="16"/>
    </location>
</feature>
<name>A0A7H9HZM5_9SACH</name>
<sequence>MKVYLIYLICFHIVMGHRNTGQDELEASHYLNSLIEKHSAGLQLEIENVKEDVTLQQAEDDKIWYVGEISISLLDKKSVTSMTNKLERAWRLPWKLLNRFHLPELGLFFLSIGDTNIFDEL</sequence>
<proteinExistence type="predicted"/>
<keyword evidence="3" id="KW-1185">Reference proteome</keyword>
<keyword evidence="1" id="KW-0732">Signal</keyword>
<dbReference type="AlphaFoldDB" id="A0A7H9HZM5"/>
<protein>
    <submittedName>
        <fullName evidence="2">Uncharacterized protein</fullName>
    </submittedName>
</protein>
<evidence type="ECO:0000256" key="1">
    <source>
        <dbReference type="SAM" id="SignalP"/>
    </source>
</evidence>
<accession>A0A7H9HZM5</accession>
<dbReference type="OrthoDB" id="4067301at2759"/>
<evidence type="ECO:0000313" key="3">
    <source>
        <dbReference type="Proteomes" id="UP000510647"/>
    </source>
</evidence>
<dbReference type="EMBL" id="CP059274">
    <property type="protein sequence ID" value="QLQ82589.1"/>
    <property type="molecule type" value="Genomic_DNA"/>
</dbReference>
<evidence type="ECO:0000313" key="2">
    <source>
        <dbReference type="EMBL" id="QLQ82589.1"/>
    </source>
</evidence>
<gene>
    <name evidence="2" type="ORF">HG537_0H03520</name>
</gene>
<dbReference type="Proteomes" id="UP000510647">
    <property type="component" value="Chromosome 8"/>
</dbReference>